<evidence type="ECO:0000313" key="2">
    <source>
        <dbReference type="EMBL" id="KJH43754.1"/>
    </source>
</evidence>
<reference evidence="2 3" key="1">
    <citation type="submission" date="2013-11" db="EMBL/GenBank/DDBJ databases">
        <title>Draft genome of the bovine lungworm Dictyocaulus viviparus.</title>
        <authorList>
            <person name="Mitreva M."/>
        </authorList>
    </citation>
    <scope>NUCLEOTIDE SEQUENCE [LARGE SCALE GENOMIC DNA]</scope>
    <source>
        <strain evidence="2 3">HannoverDv2000</strain>
    </source>
</reference>
<evidence type="ECO:0000313" key="3">
    <source>
        <dbReference type="Proteomes" id="UP000053766"/>
    </source>
</evidence>
<dbReference type="Proteomes" id="UP000053766">
    <property type="component" value="Unassembled WGS sequence"/>
</dbReference>
<sequence>MVLAGIWHIYNVNAFDIQSYPGDSLLLKVANAACSPISRLSRLCSIRELHDAAVRIQKGYRSFRFIREIRSCFSRHAVVDAPSSDLDNMLQTNTFVVVPEVISFHESCFSRHAVVDAPSSDLDNMLQTNTFVVVPEVISFHEVSKTVHRRHSEYLKWEQHEMQNIGNVISIPILIEFQMRLNYPTNDKECFNISLAFICLLLTFHFSCLSFCCNLYQTCL</sequence>
<dbReference type="EMBL" id="KN716529">
    <property type="protein sequence ID" value="KJH43754.1"/>
    <property type="molecule type" value="Genomic_DNA"/>
</dbReference>
<keyword evidence="1" id="KW-0472">Membrane</keyword>
<organism evidence="2 3">
    <name type="scientific">Dictyocaulus viviparus</name>
    <name type="common">Bovine lungworm</name>
    <dbReference type="NCBI Taxonomy" id="29172"/>
    <lineage>
        <taxon>Eukaryota</taxon>
        <taxon>Metazoa</taxon>
        <taxon>Ecdysozoa</taxon>
        <taxon>Nematoda</taxon>
        <taxon>Chromadorea</taxon>
        <taxon>Rhabditida</taxon>
        <taxon>Rhabditina</taxon>
        <taxon>Rhabditomorpha</taxon>
        <taxon>Strongyloidea</taxon>
        <taxon>Metastrongylidae</taxon>
        <taxon>Dictyocaulus</taxon>
    </lineage>
</organism>
<name>A0A0D8XIZ9_DICVI</name>
<dbReference type="AlphaFoldDB" id="A0A0D8XIZ9"/>
<accession>A0A0D8XIZ9</accession>
<dbReference type="OrthoDB" id="5870774at2759"/>
<feature type="transmembrane region" description="Helical" evidence="1">
    <location>
        <begin position="193"/>
        <end position="216"/>
    </location>
</feature>
<reference evidence="3" key="2">
    <citation type="journal article" date="2016" name="Sci. Rep.">
        <title>Dictyocaulus viviparus genome, variome and transcriptome elucidate lungworm biology and support future intervention.</title>
        <authorList>
            <person name="McNulty S.N."/>
            <person name="Strube C."/>
            <person name="Rosa B.A."/>
            <person name="Martin J.C."/>
            <person name="Tyagi R."/>
            <person name="Choi Y.J."/>
            <person name="Wang Q."/>
            <person name="Hallsworth Pepin K."/>
            <person name="Zhang X."/>
            <person name="Ozersky P."/>
            <person name="Wilson R.K."/>
            <person name="Sternberg P.W."/>
            <person name="Gasser R.B."/>
            <person name="Mitreva M."/>
        </authorList>
    </citation>
    <scope>NUCLEOTIDE SEQUENCE [LARGE SCALE GENOMIC DNA]</scope>
    <source>
        <strain evidence="3">HannoverDv2000</strain>
    </source>
</reference>
<proteinExistence type="predicted"/>
<keyword evidence="1" id="KW-1133">Transmembrane helix</keyword>
<keyword evidence="1" id="KW-0812">Transmembrane</keyword>
<gene>
    <name evidence="2" type="ORF">DICVIV_10242</name>
</gene>
<evidence type="ECO:0000256" key="1">
    <source>
        <dbReference type="SAM" id="Phobius"/>
    </source>
</evidence>
<protein>
    <submittedName>
        <fullName evidence="2">Uncharacterized protein</fullName>
    </submittedName>
</protein>
<keyword evidence="3" id="KW-1185">Reference proteome</keyword>